<evidence type="ECO:0000259" key="2">
    <source>
        <dbReference type="Pfam" id="PF25372"/>
    </source>
</evidence>
<dbReference type="PANTHER" id="PTHR13318">
    <property type="entry name" value="PARTNER OF PAIRED, ISOFORM B-RELATED"/>
    <property type="match status" value="1"/>
</dbReference>
<feature type="region of interest" description="Disordered" evidence="1">
    <location>
        <begin position="1"/>
        <end position="24"/>
    </location>
</feature>
<evidence type="ECO:0000256" key="1">
    <source>
        <dbReference type="SAM" id="MobiDB-lite"/>
    </source>
</evidence>
<dbReference type="InterPro" id="IPR032675">
    <property type="entry name" value="LRR_dom_sf"/>
</dbReference>
<evidence type="ECO:0000313" key="3">
    <source>
        <dbReference type="EMBL" id="KAJ4462232.1"/>
    </source>
</evidence>
<proteinExistence type="predicted"/>
<protein>
    <submittedName>
        <fullName evidence="3">F-box/LRR-repeat protein 20</fullName>
    </submittedName>
</protein>
<organism evidence="3 4">
    <name type="scientific">Paratrimastix pyriformis</name>
    <dbReference type="NCBI Taxonomy" id="342808"/>
    <lineage>
        <taxon>Eukaryota</taxon>
        <taxon>Metamonada</taxon>
        <taxon>Preaxostyla</taxon>
        <taxon>Paratrimastigidae</taxon>
        <taxon>Paratrimastix</taxon>
    </lineage>
</organism>
<name>A0ABQ8UUL0_9EUKA</name>
<dbReference type="SMART" id="SM00367">
    <property type="entry name" value="LRR_CC"/>
    <property type="match status" value="8"/>
</dbReference>
<dbReference type="InterPro" id="IPR057207">
    <property type="entry name" value="FBXL15_LRR"/>
</dbReference>
<feature type="domain" description="F-box/LRR-repeat protein 15-like leucin rich repeat" evidence="2">
    <location>
        <begin position="206"/>
        <end position="320"/>
    </location>
</feature>
<dbReference type="Proteomes" id="UP001141327">
    <property type="component" value="Unassembled WGS sequence"/>
</dbReference>
<dbReference type="EMBL" id="JAPMOS010000004">
    <property type="protein sequence ID" value="KAJ4462232.1"/>
    <property type="molecule type" value="Genomic_DNA"/>
</dbReference>
<dbReference type="Pfam" id="PF25372">
    <property type="entry name" value="DUF7885"/>
    <property type="match status" value="1"/>
</dbReference>
<evidence type="ECO:0000313" key="4">
    <source>
        <dbReference type="Proteomes" id="UP001141327"/>
    </source>
</evidence>
<dbReference type="PANTHER" id="PTHR13318:SF95">
    <property type="entry name" value="F-BOX PROTEIN YLR352W"/>
    <property type="match status" value="1"/>
</dbReference>
<accession>A0ABQ8UUL0</accession>
<dbReference type="InterPro" id="IPR006553">
    <property type="entry name" value="Leu-rich_rpt_Cys-con_subtyp"/>
</dbReference>
<gene>
    <name evidence="3" type="ORF">PAPYR_1422</name>
</gene>
<keyword evidence="4" id="KW-1185">Reference proteome</keyword>
<comment type="caution">
    <text evidence="3">The sequence shown here is derived from an EMBL/GenBank/DDBJ whole genome shotgun (WGS) entry which is preliminary data.</text>
</comment>
<dbReference type="Gene3D" id="3.80.10.10">
    <property type="entry name" value="Ribonuclease Inhibitor"/>
    <property type="match status" value="2"/>
</dbReference>
<sequence>MIRSSGKLAPRRPTPGAKPVHRAPPQIQRTEVPYALCRFPTEIISVILQQYSSPHHFYLARLVSQQWADAVSGWHSLDLSGPDVALRVNDGILRTLLQKLPRLVRLNCAGCSRLSDYVCLFVGQHLGTSLRHLNLRYCNKLVGHGLMHLSQYCPNLEELDLSFDAKLEEFALRVLPLVRLKKCSLAGVLLLNSDVLESLAPSIGASLETFDLSHTNVTGRVLSTLAQHCPTLRRLELRGCLRLDDAGIQTMKTPWPSLEDLNLAQCDKLVDSSLEHIAQMLPGLGSLTLDGCVRLGDASLRALGLYCRRLVQLSLRYLPLVTDEGIDAAGREFRILHLDGCTRVTDGVLQKLGAASPALSLVTVLLCPQVTTSGIEALHESRPTVNAQRSHNQTC</sequence>
<reference evidence="3" key="1">
    <citation type="journal article" date="2022" name="bioRxiv">
        <title>Genomics of Preaxostyla Flagellates Illuminates Evolutionary Transitions and the Path Towards Mitochondrial Loss.</title>
        <authorList>
            <person name="Novak L.V.F."/>
            <person name="Treitli S.C."/>
            <person name="Pyrih J."/>
            <person name="Halakuc P."/>
            <person name="Pipaliya S.V."/>
            <person name="Vacek V."/>
            <person name="Brzon O."/>
            <person name="Soukal P."/>
            <person name="Eme L."/>
            <person name="Dacks J.B."/>
            <person name="Karnkowska A."/>
            <person name="Elias M."/>
            <person name="Hampl V."/>
        </authorList>
    </citation>
    <scope>NUCLEOTIDE SEQUENCE</scope>
    <source>
        <strain evidence="3">RCP-MX</strain>
    </source>
</reference>
<dbReference type="SUPFAM" id="SSF52047">
    <property type="entry name" value="RNI-like"/>
    <property type="match status" value="1"/>
</dbReference>